<accession>A0A6H2NSU6</accession>
<name>A0A6H2NSU6_WOLPI</name>
<dbReference type="EMBL" id="NWVK02000256">
    <property type="protein sequence ID" value="TVS84708.1"/>
    <property type="molecule type" value="Genomic_DNA"/>
</dbReference>
<comment type="caution">
    <text evidence="1">The sequence shown here is derived from an EMBL/GenBank/DDBJ whole genome shotgun (WGS) entry which is preliminary data.</text>
</comment>
<gene>
    <name evidence="1" type="ORF">COM43_004685</name>
</gene>
<dbReference type="Proteomes" id="UP000217566">
    <property type="component" value="Unassembled WGS sequence"/>
</dbReference>
<dbReference type="AlphaFoldDB" id="A0A6H2NSU6"/>
<proteinExistence type="predicted"/>
<evidence type="ECO:0000313" key="1">
    <source>
        <dbReference type="EMBL" id="TVS84708.1"/>
    </source>
</evidence>
<reference evidence="1" key="1">
    <citation type="submission" date="2019-07" db="EMBL/GenBank/DDBJ databases">
        <title>Genome assemblies of Wolbachia strains wAlbA and wAlbB in wild caught Aedes albopictus specimens.</title>
        <authorList>
            <person name="Kulkarni A."/>
            <person name="Yu W."/>
            <person name="Xue R.-D."/>
            <person name="Ma Y."/>
            <person name="Xu J."/>
        </authorList>
    </citation>
    <scope>NUCLEOTIDE SEQUENCE</scope>
    <source>
        <strain evidence="1">FL2016</strain>
    </source>
</reference>
<feature type="non-terminal residue" evidence="1">
    <location>
        <position position="167"/>
    </location>
</feature>
<organism evidence="1">
    <name type="scientific">Wolbachia pipientis</name>
    <dbReference type="NCBI Taxonomy" id="955"/>
    <lineage>
        <taxon>Bacteria</taxon>
        <taxon>Pseudomonadati</taxon>
        <taxon>Pseudomonadota</taxon>
        <taxon>Alphaproteobacteria</taxon>
        <taxon>Rickettsiales</taxon>
        <taxon>Anaplasmataceae</taxon>
        <taxon>Wolbachieae</taxon>
        <taxon>Wolbachia</taxon>
    </lineage>
</organism>
<sequence>MNSFIPEEKENPIVTLKAQAEKFGFSRLKAGKDNAEANSGNTAFCDLRRMDFVINKKSTSRDFIAKLYKKHDNLLPKNEDNNKGYRPFAKEVFKEMFKYAEAKVPSDSILEELVTNCNQAGYEAGVFIESQLALGQHSFLVLSPKRVMNIDYIDQNNVSIRSDMKLP</sequence>
<protein>
    <submittedName>
        <fullName evidence="1">Uncharacterized protein</fullName>
    </submittedName>
</protein>